<evidence type="ECO:0000313" key="2">
    <source>
        <dbReference type="EMBL" id="PYI08742.1"/>
    </source>
</evidence>
<organism evidence="2 3">
    <name type="scientific">Aspergillus sclerotiicarbonarius (strain CBS 121057 / IBT 28362)</name>
    <dbReference type="NCBI Taxonomy" id="1448318"/>
    <lineage>
        <taxon>Eukaryota</taxon>
        <taxon>Fungi</taxon>
        <taxon>Dikarya</taxon>
        <taxon>Ascomycota</taxon>
        <taxon>Pezizomycotina</taxon>
        <taxon>Eurotiomycetes</taxon>
        <taxon>Eurotiomycetidae</taxon>
        <taxon>Eurotiales</taxon>
        <taxon>Aspergillaceae</taxon>
        <taxon>Aspergillus</taxon>
        <taxon>Aspergillus subgen. Circumdati</taxon>
    </lineage>
</organism>
<accession>A0A319EES7</accession>
<keyword evidence="3" id="KW-1185">Reference proteome</keyword>
<feature type="chain" id="PRO_5016416681" description="Secreted protein" evidence="1">
    <location>
        <begin position="27"/>
        <end position="80"/>
    </location>
</feature>
<dbReference type="AlphaFoldDB" id="A0A319EES7"/>
<dbReference type="EMBL" id="KZ826332">
    <property type="protein sequence ID" value="PYI08742.1"/>
    <property type="molecule type" value="Genomic_DNA"/>
</dbReference>
<evidence type="ECO:0000256" key="1">
    <source>
        <dbReference type="SAM" id="SignalP"/>
    </source>
</evidence>
<sequence>MKFRLGDSTATLSILLLTSSSLEASATPNTISRLRQFSLSPTHRASKKAIAFLLSEAPFRSASGRCRLEGLVALQVLYGH</sequence>
<feature type="signal peptide" evidence="1">
    <location>
        <begin position="1"/>
        <end position="26"/>
    </location>
</feature>
<dbReference type="VEuPathDB" id="FungiDB:BO78DRAFT_56048"/>
<name>A0A319EES7_ASPSB</name>
<proteinExistence type="predicted"/>
<protein>
    <recommendedName>
        <fullName evidence="4">Secreted protein</fullName>
    </recommendedName>
</protein>
<reference evidence="2 3" key="1">
    <citation type="submission" date="2018-02" db="EMBL/GenBank/DDBJ databases">
        <title>The genomes of Aspergillus section Nigri reveals drivers in fungal speciation.</title>
        <authorList>
            <consortium name="DOE Joint Genome Institute"/>
            <person name="Vesth T.C."/>
            <person name="Nybo J."/>
            <person name="Theobald S."/>
            <person name="Brandl J."/>
            <person name="Frisvad J.C."/>
            <person name="Nielsen K.F."/>
            <person name="Lyhne E.K."/>
            <person name="Kogle M.E."/>
            <person name="Kuo A."/>
            <person name="Riley R."/>
            <person name="Clum A."/>
            <person name="Nolan M."/>
            <person name="Lipzen A."/>
            <person name="Salamov A."/>
            <person name="Henrissat B."/>
            <person name="Wiebenga A."/>
            <person name="De vries R.P."/>
            <person name="Grigoriev I.V."/>
            <person name="Mortensen U.H."/>
            <person name="Andersen M.R."/>
            <person name="Baker S.E."/>
        </authorList>
    </citation>
    <scope>NUCLEOTIDE SEQUENCE [LARGE SCALE GENOMIC DNA]</scope>
    <source>
        <strain evidence="2 3">CBS 121057</strain>
    </source>
</reference>
<keyword evidence="1" id="KW-0732">Signal</keyword>
<dbReference type="OrthoDB" id="2129069at2759"/>
<evidence type="ECO:0000313" key="3">
    <source>
        <dbReference type="Proteomes" id="UP000248423"/>
    </source>
</evidence>
<dbReference type="Proteomes" id="UP000248423">
    <property type="component" value="Unassembled WGS sequence"/>
</dbReference>
<evidence type="ECO:0008006" key="4">
    <source>
        <dbReference type="Google" id="ProtNLM"/>
    </source>
</evidence>
<gene>
    <name evidence="2" type="ORF">BO78DRAFT_56048</name>
</gene>